<proteinExistence type="predicted"/>
<dbReference type="PANTHER" id="PTHR43798:SF31">
    <property type="entry name" value="AB HYDROLASE SUPERFAMILY PROTEIN YCLE"/>
    <property type="match status" value="1"/>
</dbReference>
<keyword evidence="4" id="KW-1185">Reference proteome</keyword>
<dbReference type="GO" id="GO:0016787">
    <property type="term" value="F:hydrolase activity"/>
    <property type="evidence" value="ECO:0007669"/>
    <property type="project" value="UniProtKB-KW"/>
</dbReference>
<evidence type="ECO:0000313" key="3">
    <source>
        <dbReference type="EMBL" id="SDR24789.1"/>
    </source>
</evidence>
<organism evidence="3 4">
    <name type="scientific">Tsukamurella pulmonis</name>
    <dbReference type="NCBI Taxonomy" id="47312"/>
    <lineage>
        <taxon>Bacteria</taxon>
        <taxon>Bacillati</taxon>
        <taxon>Actinomycetota</taxon>
        <taxon>Actinomycetes</taxon>
        <taxon>Mycobacteriales</taxon>
        <taxon>Tsukamurellaceae</taxon>
        <taxon>Tsukamurella</taxon>
    </lineage>
</organism>
<dbReference type="Gene3D" id="3.40.50.1820">
    <property type="entry name" value="alpha/beta hydrolase"/>
    <property type="match status" value="1"/>
</dbReference>
<dbReference type="EMBL" id="FNLF01000002">
    <property type="protein sequence ID" value="SDR24789.1"/>
    <property type="molecule type" value="Genomic_DNA"/>
</dbReference>
<evidence type="ECO:0000259" key="2">
    <source>
        <dbReference type="Pfam" id="PF00561"/>
    </source>
</evidence>
<dbReference type="PANTHER" id="PTHR43798">
    <property type="entry name" value="MONOACYLGLYCEROL LIPASE"/>
    <property type="match status" value="1"/>
</dbReference>
<dbReference type="STRING" id="47312.SAMN04489765_4198"/>
<dbReference type="GO" id="GO:0016020">
    <property type="term" value="C:membrane"/>
    <property type="evidence" value="ECO:0007669"/>
    <property type="project" value="TreeGrafter"/>
</dbReference>
<accession>A0A1H1HHH5</accession>
<dbReference type="SUPFAM" id="SSF53474">
    <property type="entry name" value="alpha/beta-Hydrolases"/>
    <property type="match status" value="1"/>
</dbReference>
<dbReference type="InterPro" id="IPR029058">
    <property type="entry name" value="AB_hydrolase_fold"/>
</dbReference>
<evidence type="ECO:0000256" key="1">
    <source>
        <dbReference type="ARBA" id="ARBA00022801"/>
    </source>
</evidence>
<name>A0A1H1HHH5_9ACTN</name>
<dbReference type="InterPro" id="IPR050266">
    <property type="entry name" value="AB_hydrolase_sf"/>
</dbReference>
<sequence length="276" mass="28713">MGLAVSSDGTEIFYADYAEGADPAKPAILLVHGWSASSDSWGAPFIDELTAAGHRVVAVDNRGHGRSSVPDAFTTQAFADDLAAVRRDLDLGEIIPVGWSYGGLIIADHLATYGTENIAAVGLIGAITSIGGTKEGQFPGGVTGASMNEALPAALSAHPGKAITALAKLRMLPHGFDQDALGPVAQQQFGIALATPPAVRGGLFRRTVDHDADLAHWTFPVLVQHGKDDEVVAPSTAEHHAQVLPNATLSWWDGGGHAPFVVDPARSARELLALRG</sequence>
<feature type="domain" description="AB hydrolase-1" evidence="2">
    <location>
        <begin position="26"/>
        <end position="264"/>
    </location>
</feature>
<dbReference type="PRINTS" id="PR00111">
    <property type="entry name" value="ABHYDROLASE"/>
</dbReference>
<dbReference type="Proteomes" id="UP000183053">
    <property type="component" value="Unassembled WGS sequence"/>
</dbReference>
<dbReference type="Pfam" id="PF00561">
    <property type="entry name" value="Abhydrolase_1"/>
    <property type="match status" value="1"/>
</dbReference>
<protein>
    <submittedName>
        <fullName evidence="3">Alpha/beta hydrolase family protein</fullName>
    </submittedName>
</protein>
<evidence type="ECO:0000313" key="4">
    <source>
        <dbReference type="Proteomes" id="UP000183053"/>
    </source>
</evidence>
<dbReference type="InterPro" id="IPR000073">
    <property type="entry name" value="AB_hydrolase_1"/>
</dbReference>
<gene>
    <name evidence="3" type="ORF">SAMN04489765_4198</name>
</gene>
<reference evidence="4" key="1">
    <citation type="submission" date="2016-10" db="EMBL/GenBank/DDBJ databases">
        <authorList>
            <person name="Varghese N."/>
            <person name="Submissions S."/>
        </authorList>
    </citation>
    <scope>NUCLEOTIDE SEQUENCE [LARGE SCALE GENOMIC DNA]</scope>
    <source>
        <strain evidence="4">DSM 44142</strain>
    </source>
</reference>
<dbReference type="AlphaFoldDB" id="A0A1H1HHH5"/>
<keyword evidence="1 3" id="KW-0378">Hydrolase</keyword>